<dbReference type="EMBL" id="PVEM01000006">
    <property type="protein sequence ID" value="PTD06895.1"/>
    <property type="molecule type" value="Genomic_DNA"/>
</dbReference>
<dbReference type="InterPro" id="IPR036866">
    <property type="entry name" value="RibonucZ/Hydroxyglut_hydro"/>
</dbReference>
<comment type="caution">
    <text evidence="2">The sequence shown here is derived from an EMBL/GenBank/DDBJ whole genome shotgun (WGS) entry which is preliminary data.</text>
</comment>
<dbReference type="SUPFAM" id="SSF56281">
    <property type="entry name" value="Metallo-hydrolase/oxidoreductase"/>
    <property type="match status" value="1"/>
</dbReference>
<name>A0A2T4GTL4_FUSCU</name>
<feature type="signal peptide" evidence="1">
    <location>
        <begin position="1"/>
        <end position="21"/>
    </location>
</feature>
<protein>
    <recommendedName>
        <fullName evidence="4">Metallo-beta-lactamase domain-containing protein</fullName>
    </recommendedName>
</protein>
<dbReference type="AlphaFoldDB" id="A0A2T4GTL4"/>
<gene>
    <name evidence="2" type="ORF">FCULG_00005498</name>
</gene>
<keyword evidence="3" id="KW-1185">Reference proteome</keyword>
<accession>A0A2T4GTL4</accession>
<dbReference type="Gene3D" id="3.60.15.10">
    <property type="entry name" value="Ribonuclease Z/Hydroxyacylglutathione hydrolase-like"/>
    <property type="match status" value="1"/>
</dbReference>
<evidence type="ECO:0008006" key="4">
    <source>
        <dbReference type="Google" id="ProtNLM"/>
    </source>
</evidence>
<dbReference type="Proteomes" id="UP000241587">
    <property type="component" value="Unassembled WGS sequence"/>
</dbReference>
<organism evidence="2 3">
    <name type="scientific">Fusarium culmorum</name>
    <dbReference type="NCBI Taxonomy" id="5516"/>
    <lineage>
        <taxon>Eukaryota</taxon>
        <taxon>Fungi</taxon>
        <taxon>Dikarya</taxon>
        <taxon>Ascomycota</taxon>
        <taxon>Pezizomycotina</taxon>
        <taxon>Sordariomycetes</taxon>
        <taxon>Hypocreomycetidae</taxon>
        <taxon>Hypocreales</taxon>
        <taxon>Nectriaceae</taxon>
        <taxon>Fusarium</taxon>
    </lineage>
</organism>
<dbReference type="OrthoDB" id="3481168at2759"/>
<proteinExistence type="predicted"/>
<evidence type="ECO:0000313" key="2">
    <source>
        <dbReference type="EMBL" id="PTD06895.1"/>
    </source>
</evidence>
<sequence length="503" mass="55854">MRTPWFSLALLGLVATTFVHAQLVVGPTAQQVLDAALDALGGTGPISQLKGITFHAPRIYRSRSLMQSYQLMRADTSVMTSGSQNISYKLDVEDFQQRIDRHATPSNSWSWGSPDLKPVDFSLVVHDGANGFACYVNGNNMIHLPENVTFGYTDVQDIEHGIAVIVDSKSNLPYIVRTIESHPIYGNATKDLYLSNYKEVQGIKFPHFIQTIYNSTTQRLSAALEDFLIEEITLNPDFPTGYFDGIPENQSLGPKTSPAKSSIFPNGLVTDYSSSMLGSGVAPQPLKVVRAENPVRGLSQVHWLVLNDRDDLGFKMVIIEFEKEVSDNLKKPITFVAPSHHHRDHSGGVPDFVKAGAKLIIPEIAVKYWSSVPGAEFVTFNETHPYMHNDDKIAAWFNWEDQPSHASDWTYVVVTERCASADSPVVAFEADSWEAGLDAELSSQSQMRQWLDQIVSDGLPRHTIVFPSHGKITPLEQLLEITAYPYPNFDVTNWRDGAAICGK</sequence>
<dbReference type="OMA" id="PRHTIVF"/>
<reference evidence="2 3" key="1">
    <citation type="submission" date="2018-02" db="EMBL/GenBank/DDBJ databases">
        <title>Fusarium culmorum secondary metabolites in fungal-bacterial-plant interactions.</title>
        <authorList>
            <person name="Schmidt R."/>
        </authorList>
    </citation>
    <scope>NUCLEOTIDE SEQUENCE [LARGE SCALE GENOMIC DNA]</scope>
    <source>
        <strain evidence="2 3">PV</strain>
    </source>
</reference>
<keyword evidence="1" id="KW-0732">Signal</keyword>
<feature type="chain" id="PRO_5015672825" description="Metallo-beta-lactamase domain-containing protein" evidence="1">
    <location>
        <begin position="22"/>
        <end position="503"/>
    </location>
</feature>
<evidence type="ECO:0000313" key="3">
    <source>
        <dbReference type="Proteomes" id="UP000241587"/>
    </source>
</evidence>
<evidence type="ECO:0000256" key="1">
    <source>
        <dbReference type="SAM" id="SignalP"/>
    </source>
</evidence>